<proteinExistence type="predicted"/>
<evidence type="ECO:0008006" key="3">
    <source>
        <dbReference type="Google" id="ProtNLM"/>
    </source>
</evidence>
<dbReference type="Pfam" id="PF09837">
    <property type="entry name" value="DUF2064"/>
    <property type="match status" value="1"/>
</dbReference>
<sequence>MLRHLIVFVRAPAPGRVKTRLQGRYAPEQVAAIYRAFVADVLAHGAEVACERRTVCYTPAEAEAEVRALAGLEWDVRPQTEGDLGDRMAGAFAWGFAQGATRAVLIGSDSPSLPPGLVAEAFERLRTRDLVIGPSVDGGYYLIGMSRPLPEVFRGVAWSSARVLEQTLDRAEEAGVRPSLLQPWYDVDTPEELRFLLAHVRGERMAGGAADAPETVKAMEKIMKRRNGETEKG</sequence>
<protein>
    <recommendedName>
        <fullName evidence="3">Glycosyltransferase</fullName>
    </recommendedName>
</protein>
<gene>
    <name evidence="1" type="ORF">A3F84_08340</name>
</gene>
<dbReference type="InterPro" id="IPR018641">
    <property type="entry name" value="Trfase_1_rSAM/seldom-assoc"/>
</dbReference>
<dbReference type="Gene3D" id="3.90.550.10">
    <property type="entry name" value="Spore Coat Polysaccharide Biosynthesis Protein SpsA, Chain A"/>
    <property type="match status" value="1"/>
</dbReference>
<evidence type="ECO:0000313" key="1">
    <source>
        <dbReference type="EMBL" id="OGG56623.1"/>
    </source>
</evidence>
<dbReference type="SUPFAM" id="SSF53448">
    <property type="entry name" value="Nucleotide-diphospho-sugar transferases"/>
    <property type="match status" value="1"/>
</dbReference>
<dbReference type="Proteomes" id="UP000178606">
    <property type="component" value="Unassembled WGS sequence"/>
</dbReference>
<organism evidence="1 2">
    <name type="scientific">Handelsmanbacteria sp. (strain RIFCSPLOWO2_12_FULL_64_10)</name>
    <dbReference type="NCBI Taxonomy" id="1817868"/>
    <lineage>
        <taxon>Bacteria</taxon>
        <taxon>Candidatus Handelsmaniibacteriota</taxon>
    </lineage>
</organism>
<dbReference type="NCBIfam" id="TIGR04282">
    <property type="entry name" value="glyco_like_cofC"/>
    <property type="match status" value="1"/>
</dbReference>
<dbReference type="AlphaFoldDB" id="A0A1F6D599"/>
<dbReference type="InterPro" id="IPR029044">
    <property type="entry name" value="Nucleotide-diphossugar_trans"/>
</dbReference>
<dbReference type="PANTHER" id="PTHR36529">
    <property type="entry name" value="SLL1095 PROTEIN"/>
    <property type="match status" value="1"/>
</dbReference>
<comment type="caution">
    <text evidence="1">The sequence shown here is derived from an EMBL/GenBank/DDBJ whole genome shotgun (WGS) entry which is preliminary data.</text>
</comment>
<reference evidence="1 2" key="1">
    <citation type="journal article" date="2016" name="Nat. Commun.">
        <title>Thousands of microbial genomes shed light on interconnected biogeochemical processes in an aquifer system.</title>
        <authorList>
            <person name="Anantharaman K."/>
            <person name="Brown C.T."/>
            <person name="Hug L.A."/>
            <person name="Sharon I."/>
            <person name="Castelle C.J."/>
            <person name="Probst A.J."/>
            <person name="Thomas B.C."/>
            <person name="Singh A."/>
            <person name="Wilkins M.J."/>
            <person name="Karaoz U."/>
            <person name="Brodie E.L."/>
            <person name="Williams K.H."/>
            <person name="Hubbard S.S."/>
            <person name="Banfield J.F."/>
        </authorList>
    </citation>
    <scope>NUCLEOTIDE SEQUENCE [LARGE SCALE GENOMIC DNA]</scope>
    <source>
        <strain evidence="2">RIFCSPLOWO2_12_FULL_64_10</strain>
    </source>
</reference>
<name>A0A1F6D599_HANXR</name>
<dbReference type="PANTHER" id="PTHR36529:SF1">
    <property type="entry name" value="GLYCOSYLTRANSFERASE"/>
    <property type="match status" value="1"/>
</dbReference>
<dbReference type="EMBL" id="MFKF01000024">
    <property type="protein sequence ID" value="OGG56623.1"/>
    <property type="molecule type" value="Genomic_DNA"/>
</dbReference>
<evidence type="ECO:0000313" key="2">
    <source>
        <dbReference type="Proteomes" id="UP000178606"/>
    </source>
</evidence>
<accession>A0A1F6D599</accession>